<sequence length="326" mass="35222">MAPASTEEYLLSGKRIIIAGAGMAGLSFSLALHRHFTTKYPTLPPPIVTIYDRDTRAASIGREGYSLSIVGDKADGGLHTLSQLGLLDETLKHALIGGDGSGPFKIWTERWQELISMGGVARCDEGLPSPIDVNWGGVLTGRGVFVFLSPVSKKEVVWALSICEDAPRPKFDNHDPAQVAAMLVEAKELSKNIGEPWPEVVKRTVPETTLMIPARDKKPFENHAYVHEWGPVVFIGDANHAVSPFGGNGANLALRDGWDLANCLCQGNGLEQGVKEYDKLSGPRASATLSSSHHRIAMGHSTGVWYWVFHSLFTLGGFALKALGRS</sequence>
<dbReference type="Gene3D" id="3.50.50.60">
    <property type="entry name" value="FAD/NAD(P)-binding domain"/>
    <property type="match status" value="2"/>
</dbReference>
<comment type="caution">
    <text evidence="9">The sequence shown here is derived from an EMBL/GenBank/DDBJ whole genome shotgun (WGS) entry which is preliminary data.</text>
</comment>
<dbReference type="InterPro" id="IPR002938">
    <property type="entry name" value="FAD-bd"/>
</dbReference>
<evidence type="ECO:0000256" key="1">
    <source>
        <dbReference type="ARBA" id="ARBA00005179"/>
    </source>
</evidence>
<evidence type="ECO:0000256" key="6">
    <source>
        <dbReference type="ARBA" id="ARBA00023033"/>
    </source>
</evidence>
<keyword evidence="7" id="KW-1133">Transmembrane helix</keyword>
<evidence type="ECO:0000256" key="2">
    <source>
        <dbReference type="ARBA" id="ARBA00007992"/>
    </source>
</evidence>
<evidence type="ECO:0000256" key="4">
    <source>
        <dbReference type="ARBA" id="ARBA00022827"/>
    </source>
</evidence>
<comment type="similarity">
    <text evidence="2">Belongs to the paxM FAD-dependent monooxygenase family.</text>
</comment>
<keyword evidence="5" id="KW-0560">Oxidoreductase</keyword>
<dbReference type="PANTHER" id="PTHR13789:SF309">
    <property type="entry name" value="PUTATIVE (AFU_ORTHOLOGUE AFUA_6G14510)-RELATED"/>
    <property type="match status" value="1"/>
</dbReference>
<name>A0ABR2VA74_9PEZI</name>
<gene>
    <name evidence="9" type="ORF">SUNI508_13908</name>
</gene>
<keyword evidence="7" id="KW-0472">Membrane</keyword>
<feature type="domain" description="FAD-binding" evidence="8">
    <location>
        <begin position="204"/>
        <end position="289"/>
    </location>
</feature>
<dbReference type="EMBL" id="JARVKF010000058">
    <property type="protein sequence ID" value="KAK9423736.1"/>
    <property type="molecule type" value="Genomic_DNA"/>
</dbReference>
<evidence type="ECO:0000256" key="5">
    <source>
        <dbReference type="ARBA" id="ARBA00023002"/>
    </source>
</evidence>
<accession>A0ABR2VA74</accession>
<evidence type="ECO:0000256" key="3">
    <source>
        <dbReference type="ARBA" id="ARBA00022630"/>
    </source>
</evidence>
<keyword evidence="4" id="KW-0274">FAD</keyword>
<keyword evidence="3" id="KW-0285">Flavoprotein</keyword>
<dbReference type="InterPro" id="IPR050493">
    <property type="entry name" value="FAD-dep_Monooxygenase_BioMet"/>
</dbReference>
<evidence type="ECO:0000256" key="7">
    <source>
        <dbReference type="SAM" id="Phobius"/>
    </source>
</evidence>
<keyword evidence="6" id="KW-0503">Monooxygenase</keyword>
<dbReference type="Pfam" id="PF01494">
    <property type="entry name" value="FAD_binding_3"/>
    <property type="match status" value="1"/>
</dbReference>
<evidence type="ECO:0000259" key="8">
    <source>
        <dbReference type="Pfam" id="PF01494"/>
    </source>
</evidence>
<dbReference type="SUPFAM" id="SSF51905">
    <property type="entry name" value="FAD/NAD(P)-binding domain"/>
    <property type="match status" value="1"/>
</dbReference>
<feature type="transmembrane region" description="Helical" evidence="7">
    <location>
        <begin position="304"/>
        <end position="323"/>
    </location>
</feature>
<evidence type="ECO:0000313" key="10">
    <source>
        <dbReference type="Proteomes" id="UP001408356"/>
    </source>
</evidence>
<dbReference type="Proteomes" id="UP001408356">
    <property type="component" value="Unassembled WGS sequence"/>
</dbReference>
<keyword evidence="7" id="KW-0812">Transmembrane</keyword>
<comment type="pathway">
    <text evidence="1">Secondary metabolite biosynthesis.</text>
</comment>
<proteinExistence type="inferred from homology"/>
<keyword evidence="10" id="KW-1185">Reference proteome</keyword>
<protein>
    <recommendedName>
        <fullName evidence="8">FAD-binding domain-containing protein</fullName>
    </recommendedName>
</protein>
<organism evidence="9 10">
    <name type="scientific">Seiridium unicorne</name>
    <dbReference type="NCBI Taxonomy" id="138068"/>
    <lineage>
        <taxon>Eukaryota</taxon>
        <taxon>Fungi</taxon>
        <taxon>Dikarya</taxon>
        <taxon>Ascomycota</taxon>
        <taxon>Pezizomycotina</taxon>
        <taxon>Sordariomycetes</taxon>
        <taxon>Xylariomycetidae</taxon>
        <taxon>Amphisphaeriales</taxon>
        <taxon>Sporocadaceae</taxon>
        <taxon>Seiridium</taxon>
    </lineage>
</organism>
<dbReference type="PANTHER" id="PTHR13789">
    <property type="entry name" value="MONOOXYGENASE"/>
    <property type="match status" value="1"/>
</dbReference>
<reference evidence="9 10" key="1">
    <citation type="journal article" date="2024" name="J. Plant Pathol.">
        <title>Sequence and assembly of the genome of Seiridium unicorne, isolate CBS 538.82, causal agent of cypress canker disease.</title>
        <authorList>
            <person name="Scali E."/>
            <person name="Rocca G.D."/>
            <person name="Danti R."/>
            <person name="Garbelotto M."/>
            <person name="Barberini S."/>
            <person name="Baroncelli R."/>
            <person name="Emiliani G."/>
        </authorList>
    </citation>
    <scope>NUCLEOTIDE SEQUENCE [LARGE SCALE GENOMIC DNA]</scope>
    <source>
        <strain evidence="9 10">BM-138-508</strain>
    </source>
</reference>
<dbReference type="InterPro" id="IPR036188">
    <property type="entry name" value="FAD/NAD-bd_sf"/>
</dbReference>
<evidence type="ECO:0000313" key="9">
    <source>
        <dbReference type="EMBL" id="KAK9423736.1"/>
    </source>
</evidence>